<proteinExistence type="predicted"/>
<feature type="region of interest" description="Disordered" evidence="1">
    <location>
        <begin position="89"/>
        <end position="109"/>
    </location>
</feature>
<evidence type="ECO:0000313" key="3">
    <source>
        <dbReference type="Proteomes" id="UP000784294"/>
    </source>
</evidence>
<accession>A0A3S5FDW0</accession>
<evidence type="ECO:0000256" key="1">
    <source>
        <dbReference type="SAM" id="MobiDB-lite"/>
    </source>
</evidence>
<organism evidence="2 3">
    <name type="scientific">Protopolystoma xenopodis</name>
    <dbReference type="NCBI Taxonomy" id="117903"/>
    <lineage>
        <taxon>Eukaryota</taxon>
        <taxon>Metazoa</taxon>
        <taxon>Spiralia</taxon>
        <taxon>Lophotrochozoa</taxon>
        <taxon>Platyhelminthes</taxon>
        <taxon>Monogenea</taxon>
        <taxon>Polyopisthocotylea</taxon>
        <taxon>Polystomatidea</taxon>
        <taxon>Polystomatidae</taxon>
        <taxon>Protopolystoma</taxon>
    </lineage>
</organism>
<dbReference type="EMBL" id="CAAALY010051321">
    <property type="protein sequence ID" value="VEL21433.1"/>
    <property type="molecule type" value="Genomic_DNA"/>
</dbReference>
<gene>
    <name evidence="2" type="ORF">PXEA_LOCUS14873</name>
</gene>
<protein>
    <submittedName>
        <fullName evidence="2">Uncharacterized protein</fullName>
    </submittedName>
</protein>
<name>A0A3S5FDW0_9PLAT</name>
<dbReference type="AlphaFoldDB" id="A0A3S5FDW0"/>
<sequence length="218" mass="21675">MSAKSLPASPPLPPKPLLLTNHLLAGELVPLGSAGSGAFSSSSSSSSSASSSSSSSCSVLSLPLPLLPPFPSQAPTPCSLSLPLSLHPGPPLSPGNTTASTTSSSVSPTSSLVLNGSATGTVYPLLFLGGNSAGGINTGNPSGSLGPFTRNQVESHVSASIGCPLSGIEVPVLNKIEMPLGVRKSPVDALEVRSEVSCLMETLIFGIVIGSLIDYAAN</sequence>
<comment type="caution">
    <text evidence="2">The sequence shown here is derived from an EMBL/GenBank/DDBJ whole genome shotgun (WGS) entry which is preliminary data.</text>
</comment>
<keyword evidence="3" id="KW-1185">Reference proteome</keyword>
<feature type="compositionally biased region" description="Low complexity" evidence="1">
    <location>
        <begin position="97"/>
        <end position="109"/>
    </location>
</feature>
<reference evidence="2" key="1">
    <citation type="submission" date="2018-11" db="EMBL/GenBank/DDBJ databases">
        <authorList>
            <consortium name="Pathogen Informatics"/>
        </authorList>
    </citation>
    <scope>NUCLEOTIDE SEQUENCE</scope>
</reference>
<dbReference type="Proteomes" id="UP000784294">
    <property type="component" value="Unassembled WGS sequence"/>
</dbReference>
<evidence type="ECO:0000313" key="2">
    <source>
        <dbReference type="EMBL" id="VEL21433.1"/>
    </source>
</evidence>